<gene>
    <name evidence="1" type="ORF">PINE0816_LOCUS4381</name>
</gene>
<protein>
    <submittedName>
        <fullName evidence="1">Uncharacterized protein</fullName>
    </submittedName>
</protein>
<dbReference type="EMBL" id="HBEL01009156">
    <property type="protein sequence ID" value="CAD8408261.1"/>
    <property type="molecule type" value="Transcribed_RNA"/>
</dbReference>
<proteinExistence type="predicted"/>
<name>A0A7S0BZJ6_9STRA</name>
<sequence length="142" mass="16319">MKESQNKRDEENVRGVQVVNDERTWERFYAITLSKRCLVSLQDDSSMGEDLPVLFRNLVDQEEESSPFVVMPRTGFLAPRGGASNACDECKPYSDTCNICIGLKTSIVAENRRNSLNDDEWWLLIGTEEEKWYYPIQISKSS</sequence>
<organism evidence="1">
    <name type="scientific">Proboscia inermis</name>
    <dbReference type="NCBI Taxonomy" id="420281"/>
    <lineage>
        <taxon>Eukaryota</taxon>
        <taxon>Sar</taxon>
        <taxon>Stramenopiles</taxon>
        <taxon>Ochrophyta</taxon>
        <taxon>Bacillariophyta</taxon>
        <taxon>Coscinodiscophyceae</taxon>
        <taxon>Rhizosoleniophycidae</taxon>
        <taxon>Rhizosoleniales</taxon>
        <taxon>Rhizosoleniaceae</taxon>
        <taxon>Proboscia</taxon>
    </lineage>
</organism>
<accession>A0A7S0BZJ6</accession>
<evidence type="ECO:0000313" key="1">
    <source>
        <dbReference type="EMBL" id="CAD8408261.1"/>
    </source>
</evidence>
<dbReference type="AlphaFoldDB" id="A0A7S0BZJ6"/>
<reference evidence="1" key="1">
    <citation type="submission" date="2021-01" db="EMBL/GenBank/DDBJ databases">
        <authorList>
            <person name="Corre E."/>
            <person name="Pelletier E."/>
            <person name="Niang G."/>
            <person name="Scheremetjew M."/>
            <person name="Finn R."/>
            <person name="Kale V."/>
            <person name="Holt S."/>
            <person name="Cochrane G."/>
            <person name="Meng A."/>
            <person name="Brown T."/>
            <person name="Cohen L."/>
        </authorList>
    </citation>
    <scope>NUCLEOTIDE SEQUENCE</scope>
    <source>
        <strain evidence="1">CCAP1064/1</strain>
    </source>
</reference>